<evidence type="ECO:0000256" key="5">
    <source>
        <dbReference type="ARBA" id="ARBA00023136"/>
    </source>
</evidence>
<dbReference type="EMBL" id="CP074133">
    <property type="protein sequence ID" value="QUX20796.1"/>
    <property type="molecule type" value="Genomic_DNA"/>
</dbReference>
<keyword evidence="4 6" id="KW-1133">Transmembrane helix</keyword>
<keyword evidence="5 6" id="KW-0472">Membrane</keyword>
<dbReference type="Pfam" id="PF00482">
    <property type="entry name" value="T2SSF"/>
    <property type="match status" value="1"/>
</dbReference>
<evidence type="ECO:0000256" key="6">
    <source>
        <dbReference type="SAM" id="Phobius"/>
    </source>
</evidence>
<dbReference type="PANTHER" id="PTHR35007:SF3">
    <property type="entry name" value="POSSIBLE CONSERVED ALANINE RICH MEMBRANE PROTEIN"/>
    <property type="match status" value="1"/>
</dbReference>
<feature type="domain" description="Type II secretion system protein GspF" evidence="7">
    <location>
        <begin position="105"/>
        <end position="231"/>
    </location>
</feature>
<keyword evidence="3 6" id="KW-0812">Transmembrane</keyword>
<name>A0ABX8BIM5_9ACTN</name>
<organism evidence="8 9">
    <name type="scientific">Nocardiopsis changdeensis</name>
    <dbReference type="NCBI Taxonomy" id="2831969"/>
    <lineage>
        <taxon>Bacteria</taxon>
        <taxon>Bacillati</taxon>
        <taxon>Actinomycetota</taxon>
        <taxon>Actinomycetes</taxon>
        <taxon>Streptosporangiales</taxon>
        <taxon>Nocardiopsidaceae</taxon>
        <taxon>Nocardiopsis</taxon>
    </lineage>
</organism>
<protein>
    <submittedName>
        <fullName evidence="8">Type II secretion system F family protein</fullName>
    </submittedName>
</protein>
<evidence type="ECO:0000259" key="7">
    <source>
        <dbReference type="Pfam" id="PF00482"/>
    </source>
</evidence>
<dbReference type="Proteomes" id="UP000676079">
    <property type="component" value="Chromosome"/>
</dbReference>
<proteinExistence type="predicted"/>
<gene>
    <name evidence="8" type="ORF">KGD84_20220</name>
</gene>
<evidence type="ECO:0000256" key="2">
    <source>
        <dbReference type="ARBA" id="ARBA00022475"/>
    </source>
</evidence>
<dbReference type="PANTHER" id="PTHR35007">
    <property type="entry name" value="INTEGRAL MEMBRANE PROTEIN-RELATED"/>
    <property type="match status" value="1"/>
</dbReference>
<keyword evidence="9" id="KW-1185">Reference proteome</keyword>
<reference evidence="8 9" key="1">
    <citation type="submission" date="2021-05" db="EMBL/GenBank/DDBJ databases">
        <title>Direct Submission.</title>
        <authorList>
            <person name="Li K."/>
            <person name="Gao J."/>
        </authorList>
    </citation>
    <scope>NUCLEOTIDE SEQUENCE [LARGE SCALE GENOMIC DNA]</scope>
    <source>
        <strain evidence="8 9">Mg02</strain>
    </source>
</reference>
<feature type="transmembrane region" description="Helical" evidence="6">
    <location>
        <begin position="12"/>
        <end position="33"/>
    </location>
</feature>
<feature type="transmembrane region" description="Helical" evidence="6">
    <location>
        <begin position="218"/>
        <end position="238"/>
    </location>
</feature>
<feature type="transmembrane region" description="Helical" evidence="6">
    <location>
        <begin position="244"/>
        <end position="265"/>
    </location>
</feature>
<keyword evidence="2" id="KW-1003">Cell membrane</keyword>
<dbReference type="RefSeq" id="WP_220561993.1">
    <property type="nucleotide sequence ID" value="NZ_CP074133.1"/>
</dbReference>
<sequence length="287" mass="30062">MGPVNTNTLLLATAGGVAGLGVFLLFVWAAPLVSERLRRGRSRPLPRPGRVAFATAAGVGAWLLTGWPVAGALAAAAVWWAPQVLGSDAEHKQQVEGVEAVAAWTEMLRDLMAGSSGLHQAVAATAPIAPEPLRGAVQRLADDMRRGREPRDALHTFARTVDNPTGDLVASALAMAATRHATDLGVLLGALAESARDQAAMLVKVSAGRARLRTSSRIIMGATLGMAAFMLLFNPEYLAPFDGLLGQIVLAAIGGIWATAVVWMTRMSRFSLGPRVLAPDPLKEAAL</sequence>
<evidence type="ECO:0000256" key="4">
    <source>
        <dbReference type="ARBA" id="ARBA00022989"/>
    </source>
</evidence>
<evidence type="ECO:0000313" key="8">
    <source>
        <dbReference type="EMBL" id="QUX20796.1"/>
    </source>
</evidence>
<evidence type="ECO:0000256" key="1">
    <source>
        <dbReference type="ARBA" id="ARBA00004651"/>
    </source>
</evidence>
<comment type="subcellular location">
    <subcellularLocation>
        <location evidence="1">Cell membrane</location>
        <topology evidence="1">Multi-pass membrane protein</topology>
    </subcellularLocation>
</comment>
<evidence type="ECO:0000256" key="3">
    <source>
        <dbReference type="ARBA" id="ARBA00022692"/>
    </source>
</evidence>
<evidence type="ECO:0000313" key="9">
    <source>
        <dbReference type="Proteomes" id="UP000676079"/>
    </source>
</evidence>
<accession>A0ABX8BIM5</accession>
<dbReference type="InterPro" id="IPR018076">
    <property type="entry name" value="T2SS_GspF_dom"/>
</dbReference>